<organism evidence="2">
    <name type="scientific">Siphoviridae sp. ctzWr28</name>
    <dbReference type="NCBI Taxonomy" id="2827980"/>
    <lineage>
        <taxon>Viruses</taxon>
        <taxon>Duplodnaviria</taxon>
        <taxon>Heunggongvirae</taxon>
        <taxon>Uroviricota</taxon>
        <taxon>Caudoviricetes</taxon>
    </lineage>
</organism>
<feature type="domain" description="Dit-like phage tail protein N-terminal" evidence="1">
    <location>
        <begin position="86"/>
        <end position="185"/>
    </location>
</feature>
<protein>
    <recommendedName>
        <fullName evidence="1">Dit-like phage tail protein N-terminal domain-containing protein</fullName>
    </recommendedName>
</protein>
<name>A0A8S5SCG8_9CAUD</name>
<dbReference type="Pfam" id="PF21821">
    <property type="entry name" value="Dit_like"/>
    <property type="match status" value="1"/>
</dbReference>
<proteinExistence type="predicted"/>
<reference evidence="2" key="1">
    <citation type="journal article" date="2021" name="Proc. Natl. Acad. Sci. U.S.A.">
        <title>A Catalog of Tens of Thousands of Viruses from Human Metagenomes Reveals Hidden Associations with Chronic Diseases.</title>
        <authorList>
            <person name="Tisza M.J."/>
            <person name="Buck C.B."/>
        </authorList>
    </citation>
    <scope>NUCLEOTIDE SEQUENCE</scope>
    <source>
        <strain evidence="2">CtzWr28</strain>
    </source>
</reference>
<evidence type="ECO:0000259" key="1">
    <source>
        <dbReference type="Pfam" id="PF21821"/>
    </source>
</evidence>
<evidence type="ECO:0000313" key="2">
    <source>
        <dbReference type="EMBL" id="DAF48646.1"/>
    </source>
</evidence>
<accession>A0A8S5SCG8</accession>
<sequence>MDFSNLNSMKNSSLGKMAYNKAKEKGFSLALNNFLGTAGAGAYGIALAYPDQVNKFFQSRYGFKLFEDADRCKINDIPLEWVHITSDDRSSSVKTHSLEDRDSTLISSNVSHGNRKYNISVLLTQIGTENPEAIYAEIVELWQKKELCTISTNETIEDMIITKVSRNYEHQTAIKFEIDFEVLEFAYLMKKGQVLESEKTILKEEQKTGVAGTKNSGFDFWGFLK</sequence>
<dbReference type="EMBL" id="BK032571">
    <property type="protein sequence ID" value="DAF48646.1"/>
    <property type="molecule type" value="Genomic_DNA"/>
</dbReference>
<dbReference type="InterPro" id="IPR048494">
    <property type="entry name" value="Dit-like_N"/>
</dbReference>